<protein>
    <recommendedName>
        <fullName evidence="1">Putative Se/S carrier protein-like domain-containing protein</fullName>
    </recommendedName>
</protein>
<dbReference type="STRING" id="584708.Apau_1092"/>
<dbReference type="AlphaFoldDB" id="E3CXF3"/>
<evidence type="ECO:0000259" key="1">
    <source>
        <dbReference type="Pfam" id="PF11823"/>
    </source>
</evidence>
<proteinExistence type="predicted"/>
<name>E3CXF3_9BACT</name>
<reference evidence="2 3" key="1">
    <citation type="journal article" date="2010" name="Stand. Genomic Sci.">
        <title>Non-contiguous finished genome sequence of Aminomonas paucivorans type strain (GLU-3).</title>
        <authorList>
            <person name="Pitluck S."/>
            <person name="Yasawong M."/>
            <person name="Held B."/>
            <person name="Lapidus A."/>
            <person name="Nolan M."/>
            <person name="Copeland A."/>
            <person name="Lucas S."/>
            <person name="Del Rio T.G."/>
            <person name="Tice H."/>
            <person name="Cheng J.F."/>
            <person name="Chertkov O."/>
            <person name="Goodwin L."/>
            <person name="Tapia R."/>
            <person name="Han C."/>
            <person name="Liolios K."/>
            <person name="Ivanova N."/>
            <person name="Mavromatis K."/>
            <person name="Ovchinnikova G."/>
            <person name="Pati A."/>
            <person name="Chen A."/>
            <person name="Palaniappan K."/>
            <person name="Land M."/>
            <person name="Hauser L."/>
            <person name="Chang Y.J."/>
            <person name="Jeffries C.D."/>
            <person name="Pukall R."/>
            <person name="Spring S."/>
            <person name="Rohde M."/>
            <person name="Sikorski J."/>
            <person name="Goker M."/>
            <person name="Woyke T."/>
            <person name="Bristow J."/>
            <person name="Eisen J.A."/>
            <person name="Markowitz V."/>
            <person name="Hugenholtz P."/>
            <person name="Kyrpides N.C."/>
            <person name="Klenk H.P."/>
        </authorList>
    </citation>
    <scope>NUCLEOTIDE SEQUENCE [LARGE SCALE GENOMIC DNA]</scope>
    <source>
        <strain evidence="2 3">DSM 12260</strain>
    </source>
</reference>
<dbReference type="Proteomes" id="UP000005096">
    <property type="component" value="Chromosome"/>
</dbReference>
<dbReference type="HOGENOM" id="CLU_167443_0_1_0"/>
<dbReference type="RefSeq" id="WP_006300714.1">
    <property type="nucleotide sequence ID" value="NZ_CM001022.1"/>
</dbReference>
<organism evidence="2 3">
    <name type="scientific">Aminomonas paucivorans DSM 12260</name>
    <dbReference type="NCBI Taxonomy" id="584708"/>
    <lineage>
        <taxon>Bacteria</taxon>
        <taxon>Thermotogati</taxon>
        <taxon>Synergistota</taxon>
        <taxon>Synergistia</taxon>
        <taxon>Synergistales</taxon>
        <taxon>Synergistaceae</taxon>
        <taxon>Aminomonas</taxon>
    </lineage>
</organism>
<dbReference type="EMBL" id="CM001022">
    <property type="protein sequence ID" value="EFQ23519.1"/>
    <property type="molecule type" value="Genomic_DNA"/>
</dbReference>
<accession>E3CXF3</accession>
<evidence type="ECO:0000313" key="2">
    <source>
        <dbReference type="EMBL" id="EFQ23519.1"/>
    </source>
</evidence>
<gene>
    <name evidence="2" type="ORF">Apau_1092</name>
</gene>
<keyword evidence="3" id="KW-1185">Reference proteome</keyword>
<feature type="domain" description="Putative Se/S carrier protein-like" evidence="1">
    <location>
        <begin position="2"/>
        <end position="70"/>
    </location>
</feature>
<dbReference type="OrthoDB" id="3192849at2"/>
<dbReference type="Pfam" id="PF11823">
    <property type="entry name" value="Se_S_carrier"/>
    <property type="match status" value="1"/>
</dbReference>
<dbReference type="InterPro" id="IPR021778">
    <property type="entry name" value="Se/S_carrier-like"/>
</dbReference>
<dbReference type="PaxDb" id="584708-Apau_1092"/>
<sequence>MECLATFETTHMALLFEKTCRKEGLAVRIVPVPRKLSSSCGLACRYPCDRRGDVERLAAEHSIDVAGYHELT</sequence>
<dbReference type="eggNOG" id="ENOG5032Y7T">
    <property type="taxonomic scope" value="Bacteria"/>
</dbReference>
<evidence type="ECO:0000313" key="3">
    <source>
        <dbReference type="Proteomes" id="UP000005096"/>
    </source>
</evidence>